<name>A0A9K3IRK7_HELAN</name>
<protein>
    <submittedName>
        <fullName evidence="2">Uncharacterized protein</fullName>
    </submittedName>
</protein>
<accession>A0A9K3IRK7</accession>
<reference evidence="2" key="2">
    <citation type="submission" date="2020-06" db="EMBL/GenBank/DDBJ databases">
        <title>Helianthus annuus Genome sequencing and assembly Release 2.</title>
        <authorList>
            <person name="Gouzy J."/>
            <person name="Langlade N."/>
            <person name="Munos S."/>
        </authorList>
    </citation>
    <scope>NUCLEOTIDE SEQUENCE</scope>
    <source>
        <tissue evidence="2">Leaves</tissue>
    </source>
</reference>
<keyword evidence="3" id="KW-1185">Reference proteome</keyword>
<dbReference type="Proteomes" id="UP000215914">
    <property type="component" value="Unassembled WGS sequence"/>
</dbReference>
<dbReference type="Gramene" id="mRNA:HanXRQr2_Chr06g0249221">
    <property type="protein sequence ID" value="mRNA:HanXRQr2_Chr06g0249221"/>
    <property type="gene ID" value="HanXRQr2_Chr06g0249221"/>
</dbReference>
<organism evidence="2 3">
    <name type="scientific">Helianthus annuus</name>
    <name type="common">Common sunflower</name>
    <dbReference type="NCBI Taxonomy" id="4232"/>
    <lineage>
        <taxon>Eukaryota</taxon>
        <taxon>Viridiplantae</taxon>
        <taxon>Streptophyta</taxon>
        <taxon>Embryophyta</taxon>
        <taxon>Tracheophyta</taxon>
        <taxon>Spermatophyta</taxon>
        <taxon>Magnoliopsida</taxon>
        <taxon>eudicotyledons</taxon>
        <taxon>Gunneridae</taxon>
        <taxon>Pentapetalae</taxon>
        <taxon>asterids</taxon>
        <taxon>campanulids</taxon>
        <taxon>Asterales</taxon>
        <taxon>Asteraceae</taxon>
        <taxon>Asteroideae</taxon>
        <taxon>Heliantheae alliance</taxon>
        <taxon>Heliantheae</taxon>
        <taxon>Helianthus</taxon>
    </lineage>
</organism>
<feature type="coiled-coil region" evidence="1">
    <location>
        <begin position="194"/>
        <end position="234"/>
    </location>
</feature>
<keyword evidence="1" id="KW-0175">Coiled coil</keyword>
<dbReference type="EMBL" id="MNCJ02000321">
    <property type="protein sequence ID" value="KAF5801537.1"/>
    <property type="molecule type" value="Genomic_DNA"/>
</dbReference>
<comment type="caution">
    <text evidence="2">The sequence shown here is derived from an EMBL/GenBank/DDBJ whole genome shotgun (WGS) entry which is preliminary data.</text>
</comment>
<evidence type="ECO:0000256" key="1">
    <source>
        <dbReference type="SAM" id="Coils"/>
    </source>
</evidence>
<reference evidence="2" key="1">
    <citation type="journal article" date="2017" name="Nature">
        <title>The sunflower genome provides insights into oil metabolism, flowering and Asterid evolution.</title>
        <authorList>
            <person name="Badouin H."/>
            <person name="Gouzy J."/>
            <person name="Grassa C.J."/>
            <person name="Murat F."/>
            <person name="Staton S.E."/>
            <person name="Cottret L."/>
            <person name="Lelandais-Briere C."/>
            <person name="Owens G.L."/>
            <person name="Carrere S."/>
            <person name="Mayjonade B."/>
            <person name="Legrand L."/>
            <person name="Gill N."/>
            <person name="Kane N.C."/>
            <person name="Bowers J.E."/>
            <person name="Hubner S."/>
            <person name="Bellec A."/>
            <person name="Berard A."/>
            <person name="Berges H."/>
            <person name="Blanchet N."/>
            <person name="Boniface M.C."/>
            <person name="Brunel D."/>
            <person name="Catrice O."/>
            <person name="Chaidir N."/>
            <person name="Claudel C."/>
            <person name="Donnadieu C."/>
            <person name="Faraut T."/>
            <person name="Fievet G."/>
            <person name="Helmstetter N."/>
            <person name="King M."/>
            <person name="Knapp S.J."/>
            <person name="Lai Z."/>
            <person name="Le Paslier M.C."/>
            <person name="Lippi Y."/>
            <person name="Lorenzon L."/>
            <person name="Mandel J.R."/>
            <person name="Marage G."/>
            <person name="Marchand G."/>
            <person name="Marquand E."/>
            <person name="Bret-Mestries E."/>
            <person name="Morien E."/>
            <person name="Nambeesan S."/>
            <person name="Nguyen T."/>
            <person name="Pegot-Espagnet P."/>
            <person name="Pouilly N."/>
            <person name="Raftis F."/>
            <person name="Sallet E."/>
            <person name="Schiex T."/>
            <person name="Thomas J."/>
            <person name="Vandecasteele C."/>
            <person name="Vares D."/>
            <person name="Vear F."/>
            <person name="Vautrin S."/>
            <person name="Crespi M."/>
            <person name="Mangin B."/>
            <person name="Burke J.M."/>
            <person name="Salse J."/>
            <person name="Munos S."/>
            <person name="Vincourt P."/>
            <person name="Rieseberg L.H."/>
            <person name="Langlade N.B."/>
        </authorList>
    </citation>
    <scope>NUCLEOTIDE SEQUENCE</scope>
    <source>
        <tissue evidence="2">Leaves</tissue>
    </source>
</reference>
<proteinExistence type="predicted"/>
<evidence type="ECO:0000313" key="3">
    <source>
        <dbReference type="Proteomes" id="UP000215914"/>
    </source>
</evidence>
<dbReference type="AlphaFoldDB" id="A0A9K3IRK7"/>
<sequence>MRRQPIHFPWNIRQGDVMTVPSLCWEFLKGAFTPGEVEPLRALGCDNLYNQHTLFLVGAAATSNVILRNWYALSQKEEEYNRFKSEVVATMEIIKVGQERLAKEKADFEAYKRSEKWSAAAAKKQVHSLTKILSQERKLSNEACACDNDKFYHLRQEIINMKAANSGLAKKEVAVVVAIEDAILAHNRMEDVALAELNGRLLEAEAEARAERARADAQSALAEVEKTRADAESARSIKEGENCERVLAQHTTSSGQLDDAKAMIGDFHADRQWMLDYGVVYIANAISSAPEVDVAVATLRAKARDAGYKVGYTECLTHVNDVSDKKFTDKQ</sequence>
<gene>
    <name evidence="2" type="ORF">HanXRQr2_Chr06g0249221</name>
</gene>
<evidence type="ECO:0000313" key="2">
    <source>
        <dbReference type="EMBL" id="KAF5801537.1"/>
    </source>
</evidence>